<protein>
    <submittedName>
        <fullName evidence="1">Uncharacterized protein</fullName>
    </submittedName>
</protein>
<sequence length="75" mass="8527">MEKMTIRIILKSGVVFDVKCTEFTLTRNGFGNVVKYDIKGITENKPIYVDFEQVAAIVRTLSEEGEEDEQDVVIL</sequence>
<reference evidence="1" key="1">
    <citation type="journal article" date="2021" name="Proc. Natl. Acad. Sci. U.S.A.">
        <title>A Catalog of Tens of Thousands of Viruses from Human Metagenomes Reveals Hidden Associations with Chronic Diseases.</title>
        <authorList>
            <person name="Tisza M.J."/>
            <person name="Buck C.B."/>
        </authorList>
    </citation>
    <scope>NUCLEOTIDE SEQUENCE</scope>
    <source>
        <strain evidence="1">Cthae16</strain>
    </source>
</reference>
<dbReference type="EMBL" id="BK016126">
    <property type="protein sequence ID" value="DAF97131.1"/>
    <property type="molecule type" value="Genomic_DNA"/>
</dbReference>
<proteinExistence type="predicted"/>
<name>A0A8S5URS2_9CAUD</name>
<organism evidence="1">
    <name type="scientific">Siphoviridae sp. cthae16</name>
    <dbReference type="NCBI Taxonomy" id="2825617"/>
    <lineage>
        <taxon>Viruses</taxon>
        <taxon>Duplodnaviria</taxon>
        <taxon>Heunggongvirae</taxon>
        <taxon>Uroviricota</taxon>
        <taxon>Caudoviricetes</taxon>
    </lineage>
</organism>
<accession>A0A8S5URS2</accession>
<evidence type="ECO:0000313" key="1">
    <source>
        <dbReference type="EMBL" id="DAF97131.1"/>
    </source>
</evidence>